<dbReference type="InterPro" id="IPR024370">
    <property type="entry name" value="PBP_domain"/>
</dbReference>
<feature type="domain" description="HTH lysR-type" evidence="2">
    <location>
        <begin position="25"/>
        <end position="72"/>
    </location>
</feature>
<organism evidence="4 5">
    <name type="scientific">Caenimonas aquaedulcis</name>
    <dbReference type="NCBI Taxonomy" id="2793270"/>
    <lineage>
        <taxon>Bacteria</taxon>
        <taxon>Pseudomonadati</taxon>
        <taxon>Pseudomonadota</taxon>
        <taxon>Betaproteobacteria</taxon>
        <taxon>Burkholderiales</taxon>
        <taxon>Comamonadaceae</taxon>
        <taxon>Caenimonas</taxon>
    </lineage>
</organism>
<evidence type="ECO:0000313" key="4">
    <source>
        <dbReference type="EMBL" id="MBG9387664.1"/>
    </source>
</evidence>
<dbReference type="SUPFAM" id="SSF53850">
    <property type="entry name" value="Periplasmic binding protein-like II"/>
    <property type="match status" value="1"/>
</dbReference>
<dbReference type="AlphaFoldDB" id="A0A931MGA7"/>
<comment type="caution">
    <text evidence="4">The sequence shown here is derived from an EMBL/GenBank/DDBJ whole genome shotgun (WGS) entry which is preliminary data.</text>
</comment>
<dbReference type="Gene3D" id="3.40.190.10">
    <property type="entry name" value="Periplasmic binding protein-like II"/>
    <property type="match status" value="1"/>
</dbReference>
<dbReference type="SUPFAM" id="SSF46785">
    <property type="entry name" value="Winged helix' DNA-binding domain"/>
    <property type="match status" value="1"/>
</dbReference>
<name>A0A931MGA7_9BURK</name>
<keyword evidence="5" id="KW-1185">Reference proteome</keyword>
<dbReference type="PANTHER" id="PTHR38431">
    <property type="entry name" value="BLL2305 PROTEIN"/>
    <property type="match status" value="1"/>
</dbReference>
<evidence type="ECO:0000259" key="3">
    <source>
        <dbReference type="Pfam" id="PF12727"/>
    </source>
</evidence>
<dbReference type="EMBL" id="JADWYS010000001">
    <property type="protein sequence ID" value="MBG9387664.1"/>
    <property type="molecule type" value="Genomic_DNA"/>
</dbReference>
<dbReference type="InterPro" id="IPR000847">
    <property type="entry name" value="LysR_HTH_N"/>
</dbReference>
<proteinExistence type="predicted"/>
<protein>
    <submittedName>
        <fullName evidence="4">Helix-turn-helix transcriptional regulator</fullName>
    </submittedName>
</protein>
<dbReference type="Pfam" id="PF00126">
    <property type="entry name" value="HTH_1"/>
    <property type="match status" value="1"/>
</dbReference>
<dbReference type="PANTHER" id="PTHR38431:SF1">
    <property type="entry name" value="BLL2305 PROTEIN"/>
    <property type="match status" value="1"/>
</dbReference>
<accession>A0A931MGA7</accession>
<evidence type="ECO:0000256" key="1">
    <source>
        <dbReference type="SAM" id="MobiDB-lite"/>
    </source>
</evidence>
<feature type="domain" description="PBP" evidence="3">
    <location>
        <begin position="137"/>
        <end position="325"/>
    </location>
</feature>
<reference evidence="4" key="1">
    <citation type="submission" date="2020-11" db="EMBL/GenBank/DDBJ databases">
        <title>Bacterial whole genome sequence for Caenimonas sp. DR4.4.</title>
        <authorList>
            <person name="Le V."/>
            <person name="Ko S.-R."/>
            <person name="Ahn C.-Y."/>
            <person name="Oh H.-M."/>
        </authorList>
    </citation>
    <scope>NUCLEOTIDE SEQUENCE</scope>
    <source>
        <strain evidence="4">DR4.4</strain>
    </source>
</reference>
<evidence type="ECO:0000259" key="2">
    <source>
        <dbReference type="Pfam" id="PF00126"/>
    </source>
</evidence>
<evidence type="ECO:0000313" key="5">
    <source>
        <dbReference type="Proteomes" id="UP000651050"/>
    </source>
</evidence>
<dbReference type="InterPro" id="IPR036388">
    <property type="entry name" value="WH-like_DNA-bd_sf"/>
</dbReference>
<dbReference type="RefSeq" id="WP_196985568.1">
    <property type="nucleotide sequence ID" value="NZ_JADWYS010000001.1"/>
</dbReference>
<dbReference type="Gene3D" id="1.10.10.10">
    <property type="entry name" value="Winged helix-like DNA-binding domain superfamily/Winged helix DNA-binding domain"/>
    <property type="match status" value="1"/>
</dbReference>
<gene>
    <name evidence="4" type="ORF">I5803_06520</name>
</gene>
<dbReference type="InterPro" id="IPR036390">
    <property type="entry name" value="WH_DNA-bd_sf"/>
</dbReference>
<dbReference type="Proteomes" id="UP000651050">
    <property type="component" value="Unassembled WGS sequence"/>
</dbReference>
<feature type="region of interest" description="Disordered" evidence="1">
    <location>
        <begin position="364"/>
        <end position="385"/>
    </location>
</feature>
<dbReference type="Pfam" id="PF12727">
    <property type="entry name" value="PBP_like"/>
    <property type="match status" value="1"/>
</dbReference>
<sequence length="385" mass="41563">MRTVEISYSLATRREGGARIRNPLMDLLHAVRDHGSISAAAKALGFSYRHVWGELKRWEAELGRPLVIWEKGQPAVLSGFGDKLLWAERQAQARLAPQVEALHADLERAFAVAFDDAAQVLTLFASHDDALPLLREHAARFARLHLDVRFCGSVDAIAALNEGRCVMAGFHTPRLPGGGELARRAYQPLLQPGLHKLIGFAQRTQGLIVAPGNPMALASLDDIRAKGARFVNRALGTGTRVLLDELLARDGIAAGAIEGYGRSEPSHEAVAQAVASGAVDAGLGIEAAARSRGLGFVPLVREDYFLVCLKSALEQPPVAALRALLRTPAWKRELAAVPGYEPSQSGEVLSLRRQLPWWDMAPKPARAHSAQVRKPTKAPSRSGSA</sequence>
<dbReference type="GO" id="GO:0003700">
    <property type="term" value="F:DNA-binding transcription factor activity"/>
    <property type="evidence" value="ECO:0007669"/>
    <property type="project" value="InterPro"/>
</dbReference>